<sequence length="205" mass="23578">MQMFSMLKDGFPELNIPAIDPFIIEKAKYQIKSDDFQIRVVLKNMVVLGSSQTNIQDVNFEKSNNLIFMKTHSEIPSMNVTGSYKAEMTVSETTSYYGGNFRVELYDIVSVHEFDAELIDDGDRKIVKLLKFDVSPTIGKMNMKAAGFDPDPTINSMLVQMANDYWQQFYKFLVPETKKYWEPIMLEISNRFLSVIAFDSVLDES</sequence>
<dbReference type="AlphaFoldDB" id="T1GDT3"/>
<dbReference type="SMART" id="SM00700">
    <property type="entry name" value="JHBP"/>
    <property type="match status" value="1"/>
</dbReference>
<reference evidence="2" key="1">
    <citation type="submission" date="2013-02" db="EMBL/GenBank/DDBJ databases">
        <authorList>
            <person name="Hughes D."/>
        </authorList>
    </citation>
    <scope>NUCLEOTIDE SEQUENCE</scope>
    <source>
        <strain>Durham</strain>
        <strain evidence="2">NC isolate 2 -- Noor lab</strain>
    </source>
</reference>
<dbReference type="Proteomes" id="UP000015102">
    <property type="component" value="Unassembled WGS sequence"/>
</dbReference>
<dbReference type="OMA" id="MANDYWQ"/>
<accession>T1GDT3</accession>
<reference evidence="1" key="2">
    <citation type="submission" date="2015-06" db="UniProtKB">
        <authorList>
            <consortium name="EnsemblMetazoa"/>
        </authorList>
    </citation>
    <scope>IDENTIFICATION</scope>
</reference>
<dbReference type="HOGENOM" id="CLU_069908_2_1_1"/>
<organism evidence="1 2">
    <name type="scientific">Megaselia scalaris</name>
    <name type="common">Humpbacked fly</name>
    <name type="synonym">Phora scalaris</name>
    <dbReference type="NCBI Taxonomy" id="36166"/>
    <lineage>
        <taxon>Eukaryota</taxon>
        <taxon>Metazoa</taxon>
        <taxon>Ecdysozoa</taxon>
        <taxon>Arthropoda</taxon>
        <taxon>Hexapoda</taxon>
        <taxon>Insecta</taxon>
        <taxon>Pterygota</taxon>
        <taxon>Neoptera</taxon>
        <taxon>Endopterygota</taxon>
        <taxon>Diptera</taxon>
        <taxon>Brachycera</taxon>
        <taxon>Muscomorpha</taxon>
        <taxon>Platypezoidea</taxon>
        <taxon>Phoridae</taxon>
        <taxon>Megaseliini</taxon>
        <taxon>Megaselia</taxon>
    </lineage>
</organism>
<dbReference type="Pfam" id="PF06585">
    <property type="entry name" value="JHBP"/>
    <property type="match status" value="1"/>
</dbReference>
<name>T1GDT3_MEGSC</name>
<keyword evidence="2" id="KW-1185">Reference proteome</keyword>
<dbReference type="EnsemblMetazoa" id="MESCA001479-RA">
    <property type="protein sequence ID" value="MESCA001479-PA"/>
    <property type="gene ID" value="MESCA001479"/>
</dbReference>
<evidence type="ECO:0000313" key="2">
    <source>
        <dbReference type="Proteomes" id="UP000015102"/>
    </source>
</evidence>
<dbReference type="EMBL" id="CAQQ02393221">
    <property type="status" value="NOT_ANNOTATED_CDS"/>
    <property type="molecule type" value="Genomic_DNA"/>
</dbReference>
<dbReference type="PANTHER" id="PTHR11008:SF18">
    <property type="entry name" value="BCDNA.GH05536-RELATED"/>
    <property type="match status" value="1"/>
</dbReference>
<dbReference type="InterPro" id="IPR038606">
    <property type="entry name" value="To_sf"/>
</dbReference>
<dbReference type="PANTHER" id="PTHR11008">
    <property type="entry name" value="PROTEIN TAKEOUT-LIKE PROTEIN"/>
    <property type="match status" value="1"/>
</dbReference>
<proteinExistence type="predicted"/>
<dbReference type="GO" id="GO:0005615">
    <property type="term" value="C:extracellular space"/>
    <property type="evidence" value="ECO:0007669"/>
    <property type="project" value="TreeGrafter"/>
</dbReference>
<protein>
    <submittedName>
        <fullName evidence="1">Uncharacterized protein</fullName>
    </submittedName>
</protein>
<dbReference type="InterPro" id="IPR010562">
    <property type="entry name" value="Haemolymph_juvenile_hormone-bd"/>
</dbReference>
<evidence type="ECO:0000313" key="1">
    <source>
        <dbReference type="EnsemblMetazoa" id="MESCA001479-PA"/>
    </source>
</evidence>
<dbReference type="Gene3D" id="3.15.10.30">
    <property type="entry name" value="Haemolymph juvenile hormone binding protein"/>
    <property type="match status" value="1"/>
</dbReference>